<dbReference type="FunFam" id="3.30.1330.40:FF:000001">
    <property type="entry name" value="L-PSP family endoribonuclease"/>
    <property type="match status" value="1"/>
</dbReference>
<evidence type="ECO:0000313" key="2">
    <source>
        <dbReference type="EMBL" id="EEB10484.1"/>
    </source>
</evidence>
<dbReference type="CTD" id="8232697"/>
<reference evidence="2" key="2">
    <citation type="submission" date="2007-04" db="EMBL/GenBank/DDBJ databases">
        <title>The genome of the human body louse.</title>
        <authorList>
            <consortium name="The Human Body Louse Genome Consortium"/>
            <person name="Kirkness E."/>
            <person name="Walenz B."/>
            <person name="Hass B."/>
            <person name="Bruggner R."/>
            <person name="Strausberg R."/>
        </authorList>
    </citation>
    <scope>NUCLEOTIDE SEQUENCE</scope>
    <source>
        <strain evidence="2">USDA</strain>
    </source>
</reference>
<dbReference type="NCBIfam" id="TIGR00004">
    <property type="entry name" value="Rid family detoxifying hydrolase"/>
    <property type="match status" value="1"/>
</dbReference>
<sequence>MSKTLRYIIQSSKGPNPVGPYNQAVKVNNVVYLSGVIGLDKNTNQLVGGGVENETHQVMKNMEIILNAAGSGFDKLIKTTVFLNDINDFTKVNEIYKQYITKDHPARSAYQVGKLPVGAKVEIEGIALCGDVETKYIIE</sequence>
<dbReference type="OrthoDB" id="309640at2759"/>
<dbReference type="KEGG" id="phu:Phum_PHUM044250"/>
<reference evidence="3" key="3">
    <citation type="submission" date="2020-05" db="UniProtKB">
        <authorList>
            <consortium name="EnsemblMetazoa"/>
        </authorList>
    </citation>
    <scope>IDENTIFICATION</scope>
    <source>
        <strain evidence="3">USDA</strain>
    </source>
</reference>
<dbReference type="GeneID" id="8232697"/>
<dbReference type="HOGENOM" id="CLU_100715_7_3_1"/>
<dbReference type="Pfam" id="PF01042">
    <property type="entry name" value="Ribonuc_L-PSP"/>
    <property type="match status" value="1"/>
</dbReference>
<dbReference type="FunCoup" id="E0VAS8">
    <property type="interactions" value="759"/>
</dbReference>
<evidence type="ECO:0000256" key="1">
    <source>
        <dbReference type="ARBA" id="ARBA00010552"/>
    </source>
</evidence>
<dbReference type="Gene3D" id="3.30.1330.40">
    <property type="entry name" value="RutC-like"/>
    <property type="match status" value="1"/>
</dbReference>
<dbReference type="GO" id="GO:0019239">
    <property type="term" value="F:deaminase activity"/>
    <property type="evidence" value="ECO:0007669"/>
    <property type="project" value="TreeGrafter"/>
</dbReference>
<dbReference type="STRING" id="121224.E0VAS8"/>
<dbReference type="EnsemblMetazoa" id="PHUM044250-RA">
    <property type="protein sequence ID" value="PHUM044250-PA"/>
    <property type="gene ID" value="PHUM044250"/>
</dbReference>
<dbReference type="GO" id="GO:0005829">
    <property type="term" value="C:cytosol"/>
    <property type="evidence" value="ECO:0007669"/>
    <property type="project" value="TreeGrafter"/>
</dbReference>
<evidence type="ECO:0000313" key="3">
    <source>
        <dbReference type="EnsemblMetazoa" id="PHUM044250-PA"/>
    </source>
</evidence>
<dbReference type="InterPro" id="IPR006056">
    <property type="entry name" value="RidA"/>
</dbReference>
<evidence type="ECO:0000313" key="4">
    <source>
        <dbReference type="Proteomes" id="UP000009046"/>
    </source>
</evidence>
<dbReference type="eggNOG" id="KOG2317">
    <property type="taxonomic scope" value="Eukaryota"/>
</dbReference>
<organism>
    <name type="scientific">Pediculus humanus subsp. corporis</name>
    <name type="common">Body louse</name>
    <dbReference type="NCBI Taxonomy" id="121224"/>
    <lineage>
        <taxon>Eukaryota</taxon>
        <taxon>Metazoa</taxon>
        <taxon>Ecdysozoa</taxon>
        <taxon>Arthropoda</taxon>
        <taxon>Hexapoda</taxon>
        <taxon>Insecta</taxon>
        <taxon>Pterygota</taxon>
        <taxon>Neoptera</taxon>
        <taxon>Paraneoptera</taxon>
        <taxon>Psocodea</taxon>
        <taxon>Troctomorpha</taxon>
        <taxon>Phthiraptera</taxon>
        <taxon>Anoplura</taxon>
        <taxon>Pediculidae</taxon>
        <taxon>Pediculus</taxon>
    </lineage>
</organism>
<dbReference type="SUPFAM" id="SSF55298">
    <property type="entry name" value="YjgF-like"/>
    <property type="match status" value="1"/>
</dbReference>
<dbReference type="PANTHER" id="PTHR11803">
    <property type="entry name" value="2-IMINOBUTANOATE/2-IMINOPROPANOATE DEAMINASE RIDA"/>
    <property type="match status" value="1"/>
</dbReference>
<dbReference type="Proteomes" id="UP000009046">
    <property type="component" value="Unassembled WGS sequence"/>
</dbReference>
<dbReference type="EMBL" id="AAZO01000517">
    <property type="status" value="NOT_ANNOTATED_CDS"/>
    <property type="molecule type" value="Genomic_DNA"/>
</dbReference>
<dbReference type="InterPro" id="IPR006175">
    <property type="entry name" value="YjgF/YER057c/UK114"/>
</dbReference>
<gene>
    <name evidence="3" type="primary">8232697</name>
    <name evidence="2" type="ORF">Phum_PHUM044250</name>
</gene>
<dbReference type="RefSeq" id="XP_002423222.1">
    <property type="nucleotide sequence ID" value="XM_002423177.1"/>
</dbReference>
<dbReference type="GO" id="GO:0005739">
    <property type="term" value="C:mitochondrion"/>
    <property type="evidence" value="ECO:0007669"/>
    <property type="project" value="TreeGrafter"/>
</dbReference>
<accession>E0VAS8</accession>
<name>E0VAS8_PEDHC</name>
<dbReference type="PANTHER" id="PTHR11803:SF39">
    <property type="entry name" value="2-IMINOBUTANOATE_2-IMINOPROPANOATE DEAMINASE"/>
    <property type="match status" value="1"/>
</dbReference>
<dbReference type="EMBL" id="DS235015">
    <property type="protein sequence ID" value="EEB10484.1"/>
    <property type="molecule type" value="Genomic_DNA"/>
</dbReference>
<reference evidence="2" key="1">
    <citation type="submission" date="2007-04" db="EMBL/GenBank/DDBJ databases">
        <title>Annotation of Pediculus humanus corporis strain USDA.</title>
        <authorList>
            <person name="Kirkness E."/>
            <person name="Hannick L."/>
            <person name="Hass B."/>
            <person name="Bruggner R."/>
            <person name="Lawson D."/>
            <person name="Bidwell S."/>
            <person name="Joardar V."/>
            <person name="Caler E."/>
            <person name="Walenz B."/>
            <person name="Inman J."/>
            <person name="Schobel S."/>
            <person name="Galinsky K."/>
            <person name="Amedeo P."/>
            <person name="Strausberg R."/>
        </authorList>
    </citation>
    <scope>NUCLEOTIDE SEQUENCE</scope>
    <source>
        <strain evidence="2">USDA</strain>
    </source>
</reference>
<dbReference type="VEuPathDB" id="VectorBase:PHUM044250"/>
<dbReference type="CDD" id="cd00448">
    <property type="entry name" value="YjgF_YER057c_UK114_family"/>
    <property type="match status" value="1"/>
</dbReference>
<comment type="similarity">
    <text evidence="1">Belongs to the RutC family.</text>
</comment>
<dbReference type="OMA" id="GSYFKEP"/>
<dbReference type="PROSITE" id="PS01094">
    <property type="entry name" value="UPF0076"/>
    <property type="match status" value="1"/>
</dbReference>
<dbReference type="InterPro" id="IPR019897">
    <property type="entry name" value="RidA_CS"/>
</dbReference>
<dbReference type="InterPro" id="IPR035959">
    <property type="entry name" value="RutC-like_sf"/>
</dbReference>
<protein>
    <submittedName>
        <fullName evidence="2 3">Ribonuclease UK114, putative</fullName>
    </submittedName>
</protein>
<dbReference type="AlphaFoldDB" id="E0VAS8"/>
<keyword evidence="4" id="KW-1185">Reference proteome</keyword>
<proteinExistence type="inferred from homology"/>
<dbReference type="InParanoid" id="E0VAS8"/>